<dbReference type="Proteomes" id="UP000326994">
    <property type="component" value="Unassembled WGS sequence"/>
</dbReference>
<name>A0A5J4FU93_9FLAO</name>
<dbReference type="PROSITE" id="PS51257">
    <property type="entry name" value="PROKAR_LIPOPROTEIN"/>
    <property type="match status" value="1"/>
</dbReference>
<protein>
    <submittedName>
        <fullName evidence="1">Uncharacterized protein</fullName>
    </submittedName>
</protein>
<dbReference type="AlphaFoldDB" id="A0A5J4FU93"/>
<reference evidence="1 2" key="1">
    <citation type="submission" date="2019-08" db="EMBL/GenBank/DDBJ databases">
        <title>Ulvibacter marinistellae sp. nov., isolated from a starfish, Patiria pectinifera.</title>
        <authorList>
            <person name="Kawano K."/>
            <person name="Ushijima N."/>
            <person name="Kihara M."/>
            <person name="Itoh H."/>
        </authorList>
    </citation>
    <scope>NUCLEOTIDE SEQUENCE [LARGE SCALE GENOMIC DNA]</scope>
    <source>
        <strain evidence="1 2">KK4</strain>
    </source>
</reference>
<gene>
    <name evidence="1" type="ORF">ULMS_00300</name>
</gene>
<proteinExistence type="predicted"/>
<comment type="caution">
    <text evidence="1">The sequence shown here is derived from an EMBL/GenBank/DDBJ whole genome shotgun (WGS) entry which is preliminary data.</text>
</comment>
<accession>A0A5J4FU93</accession>
<organism evidence="1 2">
    <name type="scientific">Patiriisocius marinistellae</name>
    <dbReference type="NCBI Taxonomy" id="2494560"/>
    <lineage>
        <taxon>Bacteria</taxon>
        <taxon>Pseudomonadati</taxon>
        <taxon>Bacteroidota</taxon>
        <taxon>Flavobacteriia</taxon>
        <taxon>Flavobacteriales</taxon>
        <taxon>Flavobacteriaceae</taxon>
        <taxon>Patiriisocius</taxon>
    </lineage>
</organism>
<keyword evidence="2" id="KW-1185">Reference proteome</keyword>
<evidence type="ECO:0000313" key="2">
    <source>
        <dbReference type="Proteomes" id="UP000326994"/>
    </source>
</evidence>
<evidence type="ECO:0000313" key="1">
    <source>
        <dbReference type="EMBL" id="GEQ84522.1"/>
    </source>
</evidence>
<sequence>MKYTVFLFIIIIATSCNYFETEKITSETFYTEEIKTIDFKDVDTFPVFKSCENSTEKEASKQCFISALSDTVTGALLDRNLVAMQDLDETIAVSFQVSAKGIIAIQHIEIDSLAALEFPKLKEWISQRLDSMTLIAPAYKRGIPVTTEFTLPINLSTGNN</sequence>
<dbReference type="OrthoDB" id="1191002at2"/>
<dbReference type="EMBL" id="BKCF01000001">
    <property type="protein sequence ID" value="GEQ84522.1"/>
    <property type="molecule type" value="Genomic_DNA"/>
</dbReference>
<dbReference type="RefSeq" id="WP_151892485.1">
    <property type="nucleotide sequence ID" value="NZ_BKCF01000001.1"/>
</dbReference>